<gene>
    <name evidence="1" type="ORF">IWX90DRAFT_35968</name>
</gene>
<evidence type="ECO:0000313" key="2">
    <source>
        <dbReference type="Proteomes" id="UP001456524"/>
    </source>
</evidence>
<comment type="caution">
    <text evidence="1">The sequence shown here is derived from an EMBL/GenBank/DDBJ whole genome shotgun (WGS) entry which is preliminary data.</text>
</comment>
<keyword evidence="2" id="KW-1185">Reference proteome</keyword>
<organism evidence="1 2">
    <name type="scientific">Phyllosticta citrichinensis</name>
    <dbReference type="NCBI Taxonomy" id="1130410"/>
    <lineage>
        <taxon>Eukaryota</taxon>
        <taxon>Fungi</taxon>
        <taxon>Dikarya</taxon>
        <taxon>Ascomycota</taxon>
        <taxon>Pezizomycotina</taxon>
        <taxon>Dothideomycetes</taxon>
        <taxon>Dothideomycetes incertae sedis</taxon>
        <taxon>Botryosphaeriales</taxon>
        <taxon>Phyllostictaceae</taxon>
        <taxon>Phyllosticta</taxon>
    </lineage>
</organism>
<dbReference type="Proteomes" id="UP001456524">
    <property type="component" value="Unassembled WGS sequence"/>
</dbReference>
<accession>A0ABR1Y871</accession>
<reference evidence="1 2" key="1">
    <citation type="journal article" date="2022" name="G3 (Bethesda)">
        <title>Enemy or ally: a genomic approach to elucidate the lifestyle of Phyllosticta citrichinaensis.</title>
        <authorList>
            <person name="Buijs V.A."/>
            <person name="Groenewald J.Z."/>
            <person name="Haridas S."/>
            <person name="LaButti K.M."/>
            <person name="Lipzen A."/>
            <person name="Martin F.M."/>
            <person name="Barry K."/>
            <person name="Grigoriev I.V."/>
            <person name="Crous P.W."/>
            <person name="Seidl M.F."/>
        </authorList>
    </citation>
    <scope>NUCLEOTIDE SEQUENCE [LARGE SCALE GENOMIC DNA]</scope>
    <source>
        <strain evidence="1 2">CBS 129764</strain>
    </source>
</reference>
<evidence type="ECO:0000313" key="1">
    <source>
        <dbReference type="EMBL" id="KAK8177914.1"/>
    </source>
</evidence>
<name>A0ABR1Y871_9PEZI</name>
<protein>
    <submittedName>
        <fullName evidence="1">Uncharacterized protein</fullName>
    </submittedName>
</protein>
<dbReference type="EMBL" id="JBBWUH010000001">
    <property type="protein sequence ID" value="KAK8177914.1"/>
    <property type="molecule type" value="Genomic_DNA"/>
</dbReference>
<sequence length="168" mass="18499">MQARFARFCGKERSSYYGVPCRAAGSCKDIIWQATTLPRVSCDSYSTSHSVLSPSRRVLLYCVMPSSAVKSMPVPLTETDEVTPLLATGAASDIDSTNRVTRNPRATHWPYAALLCGLLSLVADLGDGITAAPEVRLFEMAVCRDYYRTHEPRLIGLTPLSYVPEKYC</sequence>
<proteinExistence type="predicted"/>